<evidence type="ECO:0000313" key="1">
    <source>
        <dbReference type="EMBL" id="CUQ77184.1"/>
    </source>
</evidence>
<dbReference type="RefSeq" id="WP_156327300.1">
    <property type="nucleotide sequence ID" value="NZ_CZBU01000003.1"/>
</dbReference>
<dbReference type="EMBL" id="CZBU01000003">
    <property type="protein sequence ID" value="CUQ77184.1"/>
    <property type="molecule type" value="Genomic_DNA"/>
</dbReference>
<dbReference type="AlphaFoldDB" id="A0A174YPZ1"/>
<organism evidence="1 2">
    <name type="scientific">Lachnospira eligens</name>
    <dbReference type="NCBI Taxonomy" id="39485"/>
    <lineage>
        <taxon>Bacteria</taxon>
        <taxon>Bacillati</taxon>
        <taxon>Bacillota</taxon>
        <taxon>Clostridia</taxon>
        <taxon>Lachnospirales</taxon>
        <taxon>Lachnospiraceae</taxon>
        <taxon>Lachnospira</taxon>
    </lineage>
</organism>
<proteinExistence type="predicted"/>
<sequence>MILILFGIIVVLAIGTVLNIIFAANEPDDDIRDENIFFDENKTKE</sequence>
<name>A0A174YPZ1_9FIRM</name>
<accession>A0A174YPZ1</accession>
<reference evidence="1 2" key="1">
    <citation type="submission" date="2015-09" db="EMBL/GenBank/DDBJ databases">
        <authorList>
            <consortium name="Pathogen Informatics"/>
        </authorList>
    </citation>
    <scope>NUCLEOTIDE SEQUENCE [LARGE SCALE GENOMIC DNA]</scope>
    <source>
        <strain evidence="1 2">2789STDY5834875</strain>
    </source>
</reference>
<gene>
    <name evidence="1" type="ORF">ERS852490_01436</name>
</gene>
<evidence type="ECO:0000313" key="2">
    <source>
        <dbReference type="Proteomes" id="UP000095621"/>
    </source>
</evidence>
<dbReference type="Proteomes" id="UP000095621">
    <property type="component" value="Unassembled WGS sequence"/>
</dbReference>
<protein>
    <submittedName>
        <fullName evidence="1">Uncharacterized protein</fullName>
    </submittedName>
</protein>